<dbReference type="Pfam" id="PF11969">
    <property type="entry name" value="DcpS_C"/>
    <property type="match status" value="1"/>
</dbReference>
<dbReference type="InterPro" id="IPR001310">
    <property type="entry name" value="Histidine_triad_HIT"/>
</dbReference>
<feature type="short sequence motif" description="Histidine triad motif" evidence="2 3">
    <location>
        <begin position="101"/>
        <end position="105"/>
    </location>
</feature>
<evidence type="ECO:0000256" key="2">
    <source>
        <dbReference type="PIRSR" id="PIRSR601310-3"/>
    </source>
</evidence>
<evidence type="ECO:0000256" key="3">
    <source>
        <dbReference type="PROSITE-ProRule" id="PRU00464"/>
    </source>
</evidence>
<dbReference type="InterPro" id="IPR011146">
    <property type="entry name" value="HIT-like"/>
</dbReference>
<evidence type="ECO:0000313" key="5">
    <source>
        <dbReference type="EMBL" id="OGD29991.1"/>
    </source>
</evidence>
<proteinExistence type="predicted"/>
<evidence type="ECO:0000259" key="4">
    <source>
        <dbReference type="PROSITE" id="PS51084"/>
    </source>
</evidence>
<dbReference type="InterPro" id="IPR036265">
    <property type="entry name" value="HIT-like_sf"/>
</dbReference>
<dbReference type="EMBL" id="MEYN01000035">
    <property type="protein sequence ID" value="OGD29991.1"/>
    <property type="molecule type" value="Genomic_DNA"/>
</dbReference>
<protein>
    <submittedName>
        <fullName evidence="5">Histidine triad nucleotide-binding protein</fullName>
    </submittedName>
</protein>
<reference evidence="5 6" key="1">
    <citation type="journal article" date="2016" name="Nat. Commun.">
        <title>Thousands of microbial genomes shed light on interconnected biogeochemical processes in an aquifer system.</title>
        <authorList>
            <person name="Anantharaman K."/>
            <person name="Brown C.T."/>
            <person name="Hug L.A."/>
            <person name="Sharon I."/>
            <person name="Castelle C.J."/>
            <person name="Probst A.J."/>
            <person name="Thomas B.C."/>
            <person name="Singh A."/>
            <person name="Wilkins M.J."/>
            <person name="Karaoz U."/>
            <person name="Brodie E.L."/>
            <person name="Williams K.H."/>
            <person name="Hubbard S.S."/>
            <person name="Banfield J.F."/>
        </authorList>
    </citation>
    <scope>NUCLEOTIDE SEQUENCE [LARGE SCALE GENOMIC DNA]</scope>
</reference>
<dbReference type="PROSITE" id="PS00892">
    <property type="entry name" value="HIT_1"/>
    <property type="match status" value="1"/>
</dbReference>
<dbReference type="SUPFAM" id="SSF54197">
    <property type="entry name" value="HIT-like"/>
    <property type="match status" value="1"/>
</dbReference>
<feature type="active site" description="Tele-AMP-histidine intermediate" evidence="1">
    <location>
        <position position="103"/>
    </location>
</feature>
<accession>A0A1F5BHA1</accession>
<name>A0A1F5BHA1_9BACT</name>
<dbReference type="PROSITE" id="PS51084">
    <property type="entry name" value="HIT_2"/>
    <property type="match status" value="1"/>
</dbReference>
<dbReference type="AlphaFoldDB" id="A0A1F5BHA1"/>
<comment type="caution">
    <text evidence="5">The sequence shown here is derived from an EMBL/GenBank/DDBJ whole genome shotgun (WGS) entry which is preliminary data.</text>
</comment>
<dbReference type="PANTHER" id="PTHR23089">
    <property type="entry name" value="HISTIDINE TRIAD HIT PROTEIN"/>
    <property type="match status" value="1"/>
</dbReference>
<evidence type="ECO:0000256" key="1">
    <source>
        <dbReference type="PIRSR" id="PIRSR601310-1"/>
    </source>
</evidence>
<gene>
    <name evidence="5" type="ORF">A2W60_01655</name>
</gene>
<dbReference type="Gene3D" id="3.30.428.10">
    <property type="entry name" value="HIT-like"/>
    <property type="match status" value="1"/>
</dbReference>
<evidence type="ECO:0000313" key="6">
    <source>
        <dbReference type="Proteomes" id="UP000179184"/>
    </source>
</evidence>
<dbReference type="Proteomes" id="UP000179184">
    <property type="component" value="Unassembled WGS sequence"/>
</dbReference>
<sequence length="119" mass="13347">MTTCLFCKIVNKQLPSEIVYDADELMVFKDIRPSAPIHLLIVPKMEQRHIDSVNDLEPEDEKMITAMFLAAKKAAKDFGLDETGYKLVFNVGRGGGQLIDHLHLHLLGGWKAGEKRGMP</sequence>
<dbReference type="GO" id="GO:0003824">
    <property type="term" value="F:catalytic activity"/>
    <property type="evidence" value="ECO:0007669"/>
    <property type="project" value="InterPro"/>
</dbReference>
<organism evidence="5 6">
    <name type="scientific">Candidatus Azambacteria bacterium RIFCSPHIGHO2_02_46_12</name>
    <dbReference type="NCBI Taxonomy" id="1797295"/>
    <lineage>
        <taxon>Bacteria</taxon>
        <taxon>Candidatus Azamiibacteriota</taxon>
    </lineage>
</organism>
<dbReference type="PRINTS" id="PR00332">
    <property type="entry name" value="HISTRIAD"/>
</dbReference>
<feature type="domain" description="HIT" evidence="4">
    <location>
        <begin position="5"/>
        <end position="117"/>
    </location>
</feature>
<dbReference type="InterPro" id="IPR019808">
    <property type="entry name" value="Histidine_triad_CS"/>
</dbReference>